<dbReference type="InterPro" id="IPR036397">
    <property type="entry name" value="RNaseH_sf"/>
</dbReference>
<dbReference type="AlphaFoldDB" id="A0A5J9WU33"/>
<dbReference type="OrthoDB" id="696953at2759"/>
<evidence type="ECO:0000313" key="3">
    <source>
        <dbReference type="Proteomes" id="UP000324897"/>
    </source>
</evidence>
<dbReference type="GO" id="GO:0004535">
    <property type="term" value="F:poly(A)-specific ribonuclease activity"/>
    <property type="evidence" value="ECO:0007669"/>
    <property type="project" value="InterPro"/>
</dbReference>
<organism evidence="2 3">
    <name type="scientific">Eragrostis curvula</name>
    <name type="common">weeping love grass</name>
    <dbReference type="NCBI Taxonomy" id="38414"/>
    <lineage>
        <taxon>Eukaryota</taxon>
        <taxon>Viridiplantae</taxon>
        <taxon>Streptophyta</taxon>
        <taxon>Embryophyta</taxon>
        <taxon>Tracheophyta</taxon>
        <taxon>Spermatophyta</taxon>
        <taxon>Magnoliopsida</taxon>
        <taxon>Liliopsida</taxon>
        <taxon>Poales</taxon>
        <taxon>Poaceae</taxon>
        <taxon>PACMAD clade</taxon>
        <taxon>Chloridoideae</taxon>
        <taxon>Eragrostideae</taxon>
        <taxon>Eragrostidinae</taxon>
        <taxon>Eragrostis</taxon>
    </lineage>
</organism>
<dbReference type="SUPFAM" id="SSF53098">
    <property type="entry name" value="Ribonuclease H-like"/>
    <property type="match status" value="1"/>
</dbReference>
<dbReference type="GO" id="GO:0003676">
    <property type="term" value="F:nucleic acid binding"/>
    <property type="evidence" value="ECO:0007669"/>
    <property type="project" value="InterPro"/>
</dbReference>
<name>A0A5J9WU33_9POAL</name>
<dbReference type="PANTHER" id="PTHR10797">
    <property type="entry name" value="CCR4-NOT TRANSCRIPTION COMPLEX SUBUNIT"/>
    <property type="match status" value="1"/>
</dbReference>
<dbReference type="Proteomes" id="UP000324897">
    <property type="component" value="Chromosome 6"/>
</dbReference>
<dbReference type="Gramene" id="TVU51583">
    <property type="protein sequence ID" value="TVU51583"/>
    <property type="gene ID" value="EJB05_03020"/>
</dbReference>
<dbReference type="InterPro" id="IPR012337">
    <property type="entry name" value="RNaseH-like_sf"/>
</dbReference>
<keyword evidence="3" id="KW-1185">Reference proteome</keyword>
<evidence type="ECO:0000313" key="2">
    <source>
        <dbReference type="EMBL" id="TVU51583.1"/>
    </source>
</evidence>
<feature type="region of interest" description="Disordered" evidence="1">
    <location>
        <begin position="1"/>
        <end position="20"/>
    </location>
</feature>
<dbReference type="EMBL" id="RWGY01000002">
    <property type="protein sequence ID" value="TVU51583.1"/>
    <property type="molecule type" value="Genomic_DNA"/>
</dbReference>
<dbReference type="InterPro" id="IPR039637">
    <property type="entry name" value="CNOT7/CNOT8/Pop2"/>
</dbReference>
<gene>
    <name evidence="2" type="ORF">EJB05_03020</name>
</gene>
<protein>
    <submittedName>
        <fullName evidence="2">Uncharacterized protein</fullName>
    </submittedName>
</protein>
<comment type="caution">
    <text evidence="2">The sequence shown here is derived from an EMBL/GenBank/DDBJ whole genome shotgun (WGS) entry which is preliminary data.</text>
</comment>
<evidence type="ECO:0000256" key="1">
    <source>
        <dbReference type="SAM" id="MobiDB-lite"/>
    </source>
</evidence>
<dbReference type="Gene3D" id="3.30.420.10">
    <property type="entry name" value="Ribonuclease H-like superfamily/Ribonuclease H"/>
    <property type="match status" value="1"/>
</dbReference>
<dbReference type="GO" id="GO:0030014">
    <property type="term" value="C:CCR4-NOT complex"/>
    <property type="evidence" value="ECO:0007669"/>
    <property type="project" value="InterPro"/>
</dbReference>
<proteinExistence type="predicted"/>
<sequence>MVPQDKLHPISPGAEKEKLSQIKNEEESLMDAIPGQPEQSVDLKVKIVPEETMDDFTAASGSLSSHGMMLVPCRLGGVPQSELVYEVHGEPIFLAPNLAASAIWNAPVQIKPVWSDELKAATNQIEKIVKEGSKMTAFIDTEFCRLLPSSWTGEPNSPDGHYLQTRETVNGGNLVQFGILLTDSSSQQVLGDALEFNLKFDASTRPANDRTVEFLRSHLNLDDHAIRGIEVHNFASFLMCSGLMSNANVTWVTFQAYNDYGYVVKCLEGTEALPEDREDFLSLAAAYFPNSYDLKVFHRLGICCTQASKGNDSLDDLATGLSVQRDGESHTAGSDAVVTMRCFYQMMLRDPPAFRPIRRYKNMLHGVMNPELSASYVRASDSHSRTVHVWCANFPDQMKVICSLFPLVGVIAVEATLQESDGSAEMAVAISDGWGWLAYDKVWVFHLHGQKENAGGGAQGKMSRVMLAELLTRAQAIMSESVRWVSSSSRTFVYLVDAVTAAPAPAEDEMMFKKLRKAFFGNVAIQPPAEPELVGASSERRAVATLRRFLQGGREDADKA</sequence>
<reference evidence="2 3" key="1">
    <citation type="journal article" date="2019" name="Sci. Rep.">
        <title>A high-quality genome of Eragrostis curvula grass provides insights into Poaceae evolution and supports new strategies to enhance forage quality.</title>
        <authorList>
            <person name="Carballo J."/>
            <person name="Santos B.A.C.M."/>
            <person name="Zappacosta D."/>
            <person name="Garbus I."/>
            <person name="Selva J.P."/>
            <person name="Gallo C.A."/>
            <person name="Diaz A."/>
            <person name="Albertini E."/>
            <person name="Caccamo M."/>
            <person name="Echenique V."/>
        </authorList>
    </citation>
    <scope>NUCLEOTIDE SEQUENCE [LARGE SCALE GENOMIC DNA]</scope>
    <source>
        <strain evidence="3">cv. Victoria</strain>
        <tissue evidence="2">Leaf</tissue>
    </source>
</reference>
<accession>A0A5J9WU33</accession>